<dbReference type="EMBL" id="CP095049">
    <property type="protein sequence ID" value="UOQ52455.1"/>
    <property type="molecule type" value="Genomic_DNA"/>
</dbReference>
<reference evidence="1 2" key="1">
    <citation type="submission" date="2022-04" db="EMBL/GenBank/DDBJ databases">
        <title>Hymenobacter sp. isolated from the air.</title>
        <authorList>
            <person name="Won M."/>
            <person name="Lee C.-M."/>
            <person name="Woen H.-Y."/>
            <person name="Kwon S.-W."/>
        </authorList>
    </citation>
    <scope>NUCLEOTIDE SEQUENCE [LARGE SCALE GENOMIC DNA]</scope>
    <source>
        <strain evidence="2">5116 S-27</strain>
    </source>
</reference>
<accession>A0ABY4F7B0</accession>
<organism evidence="1 2">
    <name type="scientific">Hymenobacter cellulosivorans</name>
    <dbReference type="NCBI Taxonomy" id="2932249"/>
    <lineage>
        <taxon>Bacteria</taxon>
        <taxon>Pseudomonadati</taxon>
        <taxon>Bacteroidota</taxon>
        <taxon>Cytophagia</taxon>
        <taxon>Cytophagales</taxon>
        <taxon>Hymenobacteraceae</taxon>
        <taxon>Hymenobacter</taxon>
    </lineage>
</organism>
<protein>
    <submittedName>
        <fullName evidence="1">Uncharacterized protein</fullName>
    </submittedName>
</protein>
<gene>
    <name evidence="1" type="ORF">MUN80_22225</name>
</gene>
<dbReference type="RefSeq" id="WP_244716465.1">
    <property type="nucleotide sequence ID" value="NZ_CP095049.1"/>
</dbReference>
<evidence type="ECO:0000313" key="2">
    <source>
        <dbReference type="Proteomes" id="UP000831785"/>
    </source>
</evidence>
<sequence length="51" mass="5559">MIRNISLVWLAALLSCNHDNPTQASPPTTVEPAVAPVPDDDKVLQYLDSLE</sequence>
<keyword evidence="2" id="KW-1185">Reference proteome</keyword>
<proteinExistence type="predicted"/>
<dbReference type="PROSITE" id="PS51257">
    <property type="entry name" value="PROKAR_LIPOPROTEIN"/>
    <property type="match status" value="1"/>
</dbReference>
<dbReference type="Proteomes" id="UP000831785">
    <property type="component" value="Chromosome"/>
</dbReference>
<evidence type="ECO:0000313" key="1">
    <source>
        <dbReference type="EMBL" id="UOQ52455.1"/>
    </source>
</evidence>
<name>A0ABY4F7B0_9BACT</name>